<name>A0A165CTM0_9APHY</name>
<dbReference type="AlphaFoldDB" id="A0A165CTM0"/>
<sequence>KYKFLRLNALWHCDGHHKLIHWEIVIHGFIDGFCHTVSNLLDLYIYFLK</sequence>
<dbReference type="OrthoDB" id="2686689at2759"/>
<organism evidence="2 3">
    <name type="scientific">Laetiporus sulphureus 93-53</name>
    <dbReference type="NCBI Taxonomy" id="1314785"/>
    <lineage>
        <taxon>Eukaryota</taxon>
        <taxon>Fungi</taxon>
        <taxon>Dikarya</taxon>
        <taxon>Basidiomycota</taxon>
        <taxon>Agaricomycotina</taxon>
        <taxon>Agaricomycetes</taxon>
        <taxon>Polyporales</taxon>
        <taxon>Laetiporus</taxon>
    </lineage>
</organism>
<dbReference type="EMBL" id="KV427644">
    <property type="protein sequence ID" value="KZT03415.1"/>
    <property type="molecule type" value="Genomic_DNA"/>
</dbReference>
<protein>
    <recommendedName>
        <fullName evidence="1">Integrase core domain-containing protein</fullName>
    </recommendedName>
</protein>
<dbReference type="Pfam" id="PF24764">
    <property type="entry name" value="rva_4"/>
    <property type="match status" value="1"/>
</dbReference>
<dbReference type="InParanoid" id="A0A165CTM0"/>
<reference evidence="2 3" key="1">
    <citation type="journal article" date="2016" name="Mol. Biol. Evol.">
        <title>Comparative Genomics of Early-Diverging Mushroom-Forming Fungi Provides Insights into the Origins of Lignocellulose Decay Capabilities.</title>
        <authorList>
            <person name="Nagy L.G."/>
            <person name="Riley R."/>
            <person name="Tritt A."/>
            <person name="Adam C."/>
            <person name="Daum C."/>
            <person name="Floudas D."/>
            <person name="Sun H."/>
            <person name="Yadav J.S."/>
            <person name="Pangilinan J."/>
            <person name="Larsson K.H."/>
            <person name="Matsuura K."/>
            <person name="Barry K."/>
            <person name="Labutti K."/>
            <person name="Kuo R."/>
            <person name="Ohm R.A."/>
            <person name="Bhattacharya S.S."/>
            <person name="Shirouzu T."/>
            <person name="Yoshinaga Y."/>
            <person name="Martin F.M."/>
            <person name="Grigoriev I.V."/>
            <person name="Hibbett D.S."/>
        </authorList>
    </citation>
    <scope>NUCLEOTIDE SEQUENCE [LARGE SCALE GENOMIC DNA]</scope>
    <source>
        <strain evidence="2 3">93-53</strain>
    </source>
</reference>
<evidence type="ECO:0000259" key="1">
    <source>
        <dbReference type="Pfam" id="PF24764"/>
    </source>
</evidence>
<dbReference type="InterPro" id="IPR058913">
    <property type="entry name" value="Integrase_dom_put"/>
</dbReference>
<dbReference type="Proteomes" id="UP000076871">
    <property type="component" value="Unassembled WGS sequence"/>
</dbReference>
<accession>A0A165CTM0</accession>
<gene>
    <name evidence="2" type="ORF">LAESUDRAFT_659772</name>
</gene>
<dbReference type="GeneID" id="63821857"/>
<feature type="non-terminal residue" evidence="2">
    <location>
        <position position="1"/>
    </location>
</feature>
<feature type="domain" description="Integrase core" evidence="1">
    <location>
        <begin position="2"/>
        <end position="38"/>
    </location>
</feature>
<dbReference type="RefSeq" id="XP_040761155.1">
    <property type="nucleotide sequence ID" value="XM_040904827.1"/>
</dbReference>
<evidence type="ECO:0000313" key="2">
    <source>
        <dbReference type="EMBL" id="KZT03415.1"/>
    </source>
</evidence>
<proteinExistence type="predicted"/>
<keyword evidence="3" id="KW-1185">Reference proteome</keyword>
<evidence type="ECO:0000313" key="3">
    <source>
        <dbReference type="Proteomes" id="UP000076871"/>
    </source>
</evidence>